<protein>
    <submittedName>
        <fullName evidence="1">Uncharacterized protein</fullName>
    </submittedName>
</protein>
<evidence type="ECO:0000313" key="1">
    <source>
        <dbReference type="EMBL" id="ORY56597.1"/>
    </source>
</evidence>
<evidence type="ECO:0000313" key="2">
    <source>
        <dbReference type="Proteomes" id="UP000193689"/>
    </source>
</evidence>
<dbReference type="EMBL" id="MCFJ01000022">
    <property type="protein sequence ID" value="ORY56597.1"/>
    <property type="molecule type" value="Genomic_DNA"/>
</dbReference>
<dbReference type="AlphaFoldDB" id="A0A1Y2DBL6"/>
<dbReference type="GeneID" id="63777611"/>
<dbReference type="InParanoid" id="A0A1Y2DBL6"/>
<organism evidence="1 2">
    <name type="scientific">Pseudomassariella vexata</name>
    <dbReference type="NCBI Taxonomy" id="1141098"/>
    <lineage>
        <taxon>Eukaryota</taxon>
        <taxon>Fungi</taxon>
        <taxon>Dikarya</taxon>
        <taxon>Ascomycota</taxon>
        <taxon>Pezizomycotina</taxon>
        <taxon>Sordariomycetes</taxon>
        <taxon>Xylariomycetidae</taxon>
        <taxon>Amphisphaeriales</taxon>
        <taxon>Pseudomassariaceae</taxon>
        <taxon>Pseudomassariella</taxon>
    </lineage>
</organism>
<reference evidence="1 2" key="1">
    <citation type="submission" date="2016-07" db="EMBL/GenBank/DDBJ databases">
        <title>Pervasive Adenine N6-methylation of Active Genes in Fungi.</title>
        <authorList>
            <consortium name="DOE Joint Genome Institute"/>
            <person name="Mondo S.J."/>
            <person name="Dannebaum R.O."/>
            <person name="Kuo R.C."/>
            <person name="Labutti K."/>
            <person name="Haridas S."/>
            <person name="Kuo A."/>
            <person name="Salamov A."/>
            <person name="Ahrendt S.R."/>
            <person name="Lipzen A."/>
            <person name="Sullivan W."/>
            <person name="Andreopoulos W.B."/>
            <person name="Clum A."/>
            <person name="Lindquist E."/>
            <person name="Daum C."/>
            <person name="Ramamoorthy G.K."/>
            <person name="Gryganskyi A."/>
            <person name="Culley D."/>
            <person name="Magnuson J.K."/>
            <person name="James T.Y."/>
            <person name="O'Malley M.A."/>
            <person name="Stajich J.E."/>
            <person name="Spatafora J.W."/>
            <person name="Visel A."/>
            <person name="Grigoriev I.V."/>
        </authorList>
    </citation>
    <scope>NUCLEOTIDE SEQUENCE [LARGE SCALE GENOMIC DNA]</scope>
    <source>
        <strain evidence="1 2">CBS 129021</strain>
    </source>
</reference>
<proteinExistence type="predicted"/>
<sequence length="70" mass="7899">MIYQHLEGRSISPRHLGHGIENAKTIQFLINHIEDVTERNKADLPICAKALRKHHAGKKSTTSTHGLQYS</sequence>
<gene>
    <name evidence="1" type="ORF">BCR38DRAFT_450709</name>
</gene>
<name>A0A1Y2DBL6_9PEZI</name>
<accession>A0A1Y2DBL6</accession>
<keyword evidence="2" id="KW-1185">Reference proteome</keyword>
<comment type="caution">
    <text evidence="1">The sequence shown here is derived from an EMBL/GenBank/DDBJ whole genome shotgun (WGS) entry which is preliminary data.</text>
</comment>
<dbReference type="RefSeq" id="XP_040710176.1">
    <property type="nucleotide sequence ID" value="XM_040861399.1"/>
</dbReference>
<dbReference type="Proteomes" id="UP000193689">
    <property type="component" value="Unassembled WGS sequence"/>
</dbReference>